<comment type="caution">
    <text evidence="6">The sequence shown here is derived from an EMBL/GenBank/DDBJ whole genome shotgun (WGS) entry which is preliminary data.</text>
</comment>
<dbReference type="Gene3D" id="2.60.20.10">
    <property type="entry name" value="Crystallins"/>
    <property type="match status" value="2"/>
</dbReference>
<dbReference type="FunFam" id="2.60.20.10:FF:000003">
    <property type="entry name" value="Crystallin gamma S"/>
    <property type="match status" value="1"/>
</dbReference>
<feature type="domain" description="Beta/gamma crystallin 'Greek key'" evidence="5">
    <location>
        <begin position="41"/>
        <end position="83"/>
    </location>
</feature>
<proteinExistence type="inferred from homology"/>
<gene>
    <name evidence="6" type="ORF">Z043_117492</name>
</gene>
<dbReference type="AlphaFoldDB" id="A0A0P7U959"/>
<dbReference type="SUPFAM" id="SSF49695">
    <property type="entry name" value="gamma-Crystallin-like"/>
    <property type="match status" value="1"/>
</dbReference>
<sequence>MRKIIFYEGRNFQGRSYECMGDCADTFRHFSYCNSIRVMGGHWVVYEKPNYGGYQYVLNQGEYCDYHTWAGFNNCIRSCRMFPPYQGSYRIRLYGRPNMMGHHMDFMDDCPNVYDRFHYYDVCSCHVMEGYWVFYEHPNYMGRQYFLRPGEYRNCRDWGGYSTMVGSFRRVWTS</sequence>
<protein>
    <submittedName>
        <fullName evidence="6">Gamma-crystallin M2-like</fullName>
    </submittedName>
</protein>
<dbReference type="Pfam" id="PF00030">
    <property type="entry name" value="Crystall"/>
    <property type="match status" value="2"/>
</dbReference>
<keyword evidence="4" id="KW-0677">Repeat</keyword>
<evidence type="ECO:0000259" key="5">
    <source>
        <dbReference type="PROSITE" id="PS50915"/>
    </source>
</evidence>
<dbReference type="PANTHER" id="PTHR11818">
    <property type="entry name" value="BETA/GAMMA CRYSTALLIN"/>
    <property type="match status" value="1"/>
</dbReference>
<dbReference type="PROSITE" id="PS50915">
    <property type="entry name" value="CRYSTALLIN_BETA_GAMMA"/>
    <property type="match status" value="3"/>
</dbReference>
<evidence type="ECO:0000256" key="1">
    <source>
        <dbReference type="ARBA" id="ARBA00003689"/>
    </source>
</evidence>
<dbReference type="PRINTS" id="PR01367">
    <property type="entry name" value="BGCRYSTALLIN"/>
</dbReference>
<evidence type="ECO:0000256" key="3">
    <source>
        <dbReference type="ARBA" id="ARBA00022613"/>
    </source>
</evidence>
<dbReference type="GO" id="GO:0002088">
    <property type="term" value="P:lens development in camera-type eye"/>
    <property type="evidence" value="ECO:0007669"/>
    <property type="project" value="TreeGrafter"/>
</dbReference>
<evidence type="ECO:0000256" key="2">
    <source>
        <dbReference type="ARBA" id="ARBA00009646"/>
    </source>
</evidence>
<dbReference type="InterPro" id="IPR050252">
    <property type="entry name" value="Beta/Gamma-Crystallin"/>
</dbReference>
<evidence type="ECO:0000313" key="6">
    <source>
        <dbReference type="EMBL" id="KPP64192.1"/>
    </source>
</evidence>
<keyword evidence="3" id="KW-0273">Eye lens protein</keyword>
<evidence type="ECO:0000313" key="7">
    <source>
        <dbReference type="Proteomes" id="UP000034805"/>
    </source>
</evidence>
<feature type="domain" description="Beta/gamma crystallin 'Greek key'" evidence="5">
    <location>
        <begin position="130"/>
        <end position="172"/>
    </location>
</feature>
<name>A0A0P7U959_SCLFO</name>
<evidence type="ECO:0000256" key="4">
    <source>
        <dbReference type="ARBA" id="ARBA00022737"/>
    </source>
</evidence>
<feature type="domain" description="Beta/gamma crystallin 'Greek key'" evidence="5">
    <location>
        <begin position="2"/>
        <end position="40"/>
    </location>
</feature>
<dbReference type="GO" id="GO:0005212">
    <property type="term" value="F:structural constituent of eye lens"/>
    <property type="evidence" value="ECO:0007669"/>
    <property type="project" value="UniProtKB-KW"/>
</dbReference>
<dbReference type="STRING" id="113540.ENSSFOP00015032824"/>
<dbReference type="GO" id="GO:0007601">
    <property type="term" value="P:visual perception"/>
    <property type="evidence" value="ECO:0007669"/>
    <property type="project" value="TreeGrafter"/>
</dbReference>
<comment type="function">
    <text evidence="1">Crystallins are the dominant structural components of the vertebrate eye lens.</text>
</comment>
<dbReference type="Proteomes" id="UP000034805">
    <property type="component" value="Unassembled WGS sequence"/>
</dbReference>
<accession>A0A0P7U959</accession>
<reference evidence="6 7" key="1">
    <citation type="submission" date="2015-08" db="EMBL/GenBank/DDBJ databases">
        <title>The genome of the Asian arowana (Scleropages formosus).</title>
        <authorList>
            <person name="Tan M.H."/>
            <person name="Gan H.M."/>
            <person name="Croft L.J."/>
            <person name="Austin C.M."/>
        </authorList>
    </citation>
    <scope>NUCLEOTIDE SEQUENCE [LARGE SCALE GENOMIC DNA]</scope>
    <source>
        <strain evidence="6">Aro1</strain>
    </source>
</reference>
<dbReference type="FunFam" id="2.60.20.10:FF:000001">
    <property type="entry name" value="Crystallin gamma S"/>
    <property type="match status" value="1"/>
</dbReference>
<dbReference type="SMART" id="SM00247">
    <property type="entry name" value="XTALbg"/>
    <property type="match status" value="2"/>
</dbReference>
<dbReference type="PANTHER" id="PTHR11818:SF126">
    <property type="entry name" value="CRYSTALLIN, GAMMA MX,-LIKE 2-RELATED"/>
    <property type="match status" value="1"/>
</dbReference>
<comment type="similarity">
    <text evidence="2">Belongs to the beta/gamma-crystallin family.</text>
</comment>
<dbReference type="InterPro" id="IPR011024">
    <property type="entry name" value="G_crystallin-like"/>
</dbReference>
<dbReference type="EMBL" id="JARO02007239">
    <property type="protein sequence ID" value="KPP64192.1"/>
    <property type="molecule type" value="Genomic_DNA"/>
</dbReference>
<dbReference type="InterPro" id="IPR001064">
    <property type="entry name" value="Beta/gamma_crystallin"/>
</dbReference>
<organism evidence="6 7">
    <name type="scientific">Scleropages formosus</name>
    <name type="common">Asian bonytongue</name>
    <name type="synonym">Osteoglossum formosum</name>
    <dbReference type="NCBI Taxonomy" id="113540"/>
    <lineage>
        <taxon>Eukaryota</taxon>
        <taxon>Metazoa</taxon>
        <taxon>Chordata</taxon>
        <taxon>Craniata</taxon>
        <taxon>Vertebrata</taxon>
        <taxon>Euteleostomi</taxon>
        <taxon>Actinopterygii</taxon>
        <taxon>Neopterygii</taxon>
        <taxon>Teleostei</taxon>
        <taxon>Osteoglossocephala</taxon>
        <taxon>Osteoglossomorpha</taxon>
        <taxon>Osteoglossiformes</taxon>
        <taxon>Osteoglossidae</taxon>
        <taxon>Scleropages</taxon>
    </lineage>
</organism>